<sequence length="257" mass="28580">MAKIWQCDIFPDRVRLRDGQQVINEMPRQAEEALEDVLAHLLSVRRQTLSWLPGIEFWLDNSLAHTLTVPWQQGIATPEELRCYALSLAQNVFPQLSGRPLVVDFEQLNFGQTSLVVVLEEAFWQTLIAAAHQQKLRFKGVVTPFQHLLRSQHQPLQACGIYAVAGVDASSFACRAEGQWQHVHRMALPDLSLQQQFALIKRLSGLKGAPCYCLDNLSWQVSELKDEAAVSFAGQPASAQAADAIAAQSTTAPPPLF</sequence>
<name>A0A1S8YQK0_9GAMM</name>
<comment type="caution">
    <text evidence="1">The sequence shown here is derived from an EMBL/GenBank/DDBJ whole genome shotgun (WGS) entry which is preliminary data.</text>
</comment>
<reference evidence="1 2" key="1">
    <citation type="submission" date="2016-12" db="EMBL/GenBank/DDBJ databases">
        <title>Izhakiella australiana sp. nov. of genus Izhakiella isolated from Australian desert.</title>
        <authorList>
            <person name="Ji M."/>
        </authorList>
    </citation>
    <scope>NUCLEOTIDE SEQUENCE [LARGE SCALE GENOMIC DNA]</scope>
    <source>
        <strain evidence="1 2">D4N98</strain>
    </source>
</reference>
<gene>
    <name evidence="1" type="ORF">BTJ39_05110</name>
</gene>
<dbReference type="STRING" id="1926881.BTJ39_05110"/>
<dbReference type="Proteomes" id="UP000190667">
    <property type="component" value="Unassembled WGS sequence"/>
</dbReference>
<dbReference type="AlphaFoldDB" id="A0A1S8YQK0"/>
<organism evidence="1 2">
    <name type="scientific">Izhakiella australiensis</name>
    <dbReference type="NCBI Taxonomy" id="1926881"/>
    <lineage>
        <taxon>Bacteria</taxon>
        <taxon>Pseudomonadati</taxon>
        <taxon>Pseudomonadota</taxon>
        <taxon>Gammaproteobacteria</taxon>
        <taxon>Enterobacterales</taxon>
        <taxon>Erwiniaceae</taxon>
        <taxon>Izhakiella</taxon>
    </lineage>
</organism>
<keyword evidence="2" id="KW-1185">Reference proteome</keyword>
<proteinExistence type="predicted"/>
<dbReference type="EMBL" id="MRUL01000002">
    <property type="protein sequence ID" value="OON41344.1"/>
    <property type="molecule type" value="Genomic_DNA"/>
</dbReference>
<protein>
    <submittedName>
        <fullName evidence="1">Uncharacterized protein</fullName>
    </submittedName>
</protein>
<evidence type="ECO:0000313" key="2">
    <source>
        <dbReference type="Proteomes" id="UP000190667"/>
    </source>
</evidence>
<evidence type="ECO:0000313" key="1">
    <source>
        <dbReference type="EMBL" id="OON41344.1"/>
    </source>
</evidence>
<accession>A0A1S8YQK0</accession>